<evidence type="ECO:0000256" key="5">
    <source>
        <dbReference type="HAMAP-Rule" id="MF_01114"/>
    </source>
</evidence>
<dbReference type="Proteomes" id="UP001198163">
    <property type="component" value="Unassembled WGS sequence"/>
</dbReference>
<evidence type="ECO:0000313" key="9">
    <source>
        <dbReference type="Proteomes" id="UP001198163"/>
    </source>
</evidence>
<dbReference type="Pfam" id="PF21982">
    <property type="entry name" value="RecX_HTH1"/>
    <property type="match status" value="1"/>
</dbReference>
<dbReference type="RefSeq" id="WP_230756410.1">
    <property type="nucleotide sequence ID" value="NZ_JAINWA010000003.1"/>
</dbReference>
<evidence type="ECO:0000256" key="2">
    <source>
        <dbReference type="ARBA" id="ARBA00009695"/>
    </source>
</evidence>
<gene>
    <name evidence="5" type="primary">recX</name>
    <name evidence="8" type="ORF">K7J14_11710</name>
</gene>
<dbReference type="InterPro" id="IPR053924">
    <property type="entry name" value="RecX_HTH_2nd"/>
</dbReference>
<protein>
    <recommendedName>
        <fullName evidence="3 5">Regulatory protein RecX</fullName>
    </recommendedName>
</protein>
<reference evidence="8" key="1">
    <citation type="submission" date="2021-08" db="EMBL/GenBank/DDBJ databases">
        <title>Comparative analyses of Brucepasteria parasyntrophica and Teretinema zuelzerae.</title>
        <authorList>
            <person name="Song Y."/>
            <person name="Brune A."/>
        </authorList>
    </citation>
    <scope>NUCLEOTIDE SEQUENCE</scope>
    <source>
        <strain evidence="8">DSM 1903</strain>
    </source>
</reference>
<feature type="domain" description="RecX first three-helical" evidence="7">
    <location>
        <begin position="79"/>
        <end position="115"/>
    </location>
</feature>
<keyword evidence="4 5" id="KW-0963">Cytoplasm</keyword>
<evidence type="ECO:0000313" key="8">
    <source>
        <dbReference type="EMBL" id="MCD1655360.1"/>
    </source>
</evidence>
<dbReference type="EMBL" id="JAINWA010000003">
    <property type="protein sequence ID" value="MCD1655360.1"/>
    <property type="molecule type" value="Genomic_DNA"/>
</dbReference>
<dbReference type="InterPro" id="IPR036388">
    <property type="entry name" value="WH-like_DNA-bd_sf"/>
</dbReference>
<evidence type="ECO:0000256" key="3">
    <source>
        <dbReference type="ARBA" id="ARBA00018111"/>
    </source>
</evidence>
<dbReference type="InterPro" id="IPR053926">
    <property type="entry name" value="RecX_HTH_1st"/>
</dbReference>
<dbReference type="HAMAP" id="MF_01114">
    <property type="entry name" value="RecX"/>
    <property type="match status" value="1"/>
</dbReference>
<sequence length="218" mass="24073">MLAEDSSSANADILATLLDLEWASAGILKVSAAEGPSFFLRDEYVEASLLSALKPGLRLSPEQTQALLFASHCYLAERDAVAYLARAEHCRFQLSVKLARKGHSQQAIAQALDYLEQKNWLSDRRFAEAWLRSRSIHRAEGRSRLVAELRSRGVSAEIAEESVSASLSPEDEESRCMKAAERFIARGREGNKLVTSLSRAGFSRQTIKTCLKKAGNTD</sequence>
<comment type="caution">
    <text evidence="8">The sequence shown here is derived from an EMBL/GenBank/DDBJ whole genome shotgun (WGS) entry which is preliminary data.</text>
</comment>
<dbReference type="PANTHER" id="PTHR33602:SF1">
    <property type="entry name" value="REGULATORY PROTEIN RECX FAMILY PROTEIN"/>
    <property type="match status" value="1"/>
</dbReference>
<dbReference type="GO" id="GO:0005737">
    <property type="term" value="C:cytoplasm"/>
    <property type="evidence" value="ECO:0007669"/>
    <property type="project" value="UniProtKB-SubCell"/>
</dbReference>
<evidence type="ECO:0000259" key="7">
    <source>
        <dbReference type="Pfam" id="PF21982"/>
    </source>
</evidence>
<dbReference type="GO" id="GO:0006282">
    <property type="term" value="P:regulation of DNA repair"/>
    <property type="evidence" value="ECO:0007669"/>
    <property type="project" value="UniProtKB-UniRule"/>
</dbReference>
<dbReference type="InterPro" id="IPR003783">
    <property type="entry name" value="Regulatory_RecX"/>
</dbReference>
<comment type="function">
    <text evidence="5">Modulates RecA activity.</text>
</comment>
<evidence type="ECO:0000256" key="1">
    <source>
        <dbReference type="ARBA" id="ARBA00004496"/>
    </source>
</evidence>
<dbReference type="Pfam" id="PF02631">
    <property type="entry name" value="RecX_HTH2"/>
    <property type="match status" value="1"/>
</dbReference>
<dbReference type="AlphaFoldDB" id="A0AAE3JKK9"/>
<comment type="similarity">
    <text evidence="2 5">Belongs to the RecX family.</text>
</comment>
<dbReference type="PANTHER" id="PTHR33602">
    <property type="entry name" value="REGULATORY PROTEIN RECX FAMILY PROTEIN"/>
    <property type="match status" value="1"/>
</dbReference>
<accession>A0AAE3JKK9</accession>
<dbReference type="Gene3D" id="1.10.10.10">
    <property type="entry name" value="Winged helix-like DNA-binding domain superfamily/Winged helix DNA-binding domain"/>
    <property type="match status" value="2"/>
</dbReference>
<evidence type="ECO:0000256" key="4">
    <source>
        <dbReference type="ARBA" id="ARBA00022490"/>
    </source>
</evidence>
<evidence type="ECO:0000259" key="6">
    <source>
        <dbReference type="Pfam" id="PF02631"/>
    </source>
</evidence>
<feature type="domain" description="RecX second three-helical" evidence="6">
    <location>
        <begin position="122"/>
        <end position="161"/>
    </location>
</feature>
<keyword evidence="9" id="KW-1185">Reference proteome</keyword>
<proteinExistence type="inferred from homology"/>
<organism evidence="8 9">
    <name type="scientific">Teretinema zuelzerae</name>
    <dbReference type="NCBI Taxonomy" id="156"/>
    <lineage>
        <taxon>Bacteria</taxon>
        <taxon>Pseudomonadati</taxon>
        <taxon>Spirochaetota</taxon>
        <taxon>Spirochaetia</taxon>
        <taxon>Spirochaetales</taxon>
        <taxon>Treponemataceae</taxon>
        <taxon>Teretinema</taxon>
    </lineage>
</organism>
<comment type="subcellular location">
    <subcellularLocation>
        <location evidence="1 5">Cytoplasm</location>
    </subcellularLocation>
</comment>
<name>A0AAE3JKK9_9SPIR</name>